<evidence type="ECO:0000313" key="4">
    <source>
        <dbReference type="EMBL" id="MFC5749553.1"/>
    </source>
</evidence>
<evidence type="ECO:0000259" key="3">
    <source>
        <dbReference type="Pfam" id="PF00496"/>
    </source>
</evidence>
<dbReference type="RefSeq" id="WP_378285281.1">
    <property type="nucleotide sequence ID" value="NZ_JBHSON010000043.1"/>
</dbReference>
<evidence type="ECO:0000256" key="1">
    <source>
        <dbReference type="SAM" id="MobiDB-lite"/>
    </source>
</evidence>
<dbReference type="SUPFAM" id="SSF53850">
    <property type="entry name" value="Periplasmic binding protein-like II"/>
    <property type="match status" value="1"/>
</dbReference>
<gene>
    <name evidence="4" type="ORF">ACFPZN_28355</name>
</gene>
<accession>A0ABW1A4U6</accession>
<keyword evidence="2" id="KW-0732">Signal</keyword>
<proteinExistence type="predicted"/>
<dbReference type="PANTHER" id="PTHR30290:SF83">
    <property type="entry name" value="ABC TRANSPORTER SUBSTRATE-BINDING PROTEIN"/>
    <property type="match status" value="1"/>
</dbReference>
<evidence type="ECO:0000256" key="2">
    <source>
        <dbReference type="SAM" id="SignalP"/>
    </source>
</evidence>
<keyword evidence="5" id="KW-1185">Reference proteome</keyword>
<dbReference type="PANTHER" id="PTHR30290">
    <property type="entry name" value="PERIPLASMIC BINDING COMPONENT OF ABC TRANSPORTER"/>
    <property type="match status" value="1"/>
</dbReference>
<protein>
    <submittedName>
        <fullName evidence="4">ABC transporter substrate-binding protein</fullName>
    </submittedName>
</protein>
<comment type="caution">
    <text evidence="4">The sequence shown here is derived from an EMBL/GenBank/DDBJ whole genome shotgun (WGS) entry which is preliminary data.</text>
</comment>
<feature type="signal peptide" evidence="2">
    <location>
        <begin position="1"/>
        <end position="38"/>
    </location>
</feature>
<reference evidence="5" key="1">
    <citation type="journal article" date="2019" name="Int. J. Syst. Evol. Microbiol.">
        <title>The Global Catalogue of Microorganisms (GCM) 10K type strain sequencing project: providing services to taxonomists for standard genome sequencing and annotation.</title>
        <authorList>
            <consortium name="The Broad Institute Genomics Platform"/>
            <consortium name="The Broad Institute Genome Sequencing Center for Infectious Disease"/>
            <person name="Wu L."/>
            <person name="Ma J."/>
        </authorList>
    </citation>
    <scope>NUCLEOTIDE SEQUENCE [LARGE SCALE GENOMIC DNA]</scope>
    <source>
        <strain evidence="5">KCTC 42087</strain>
    </source>
</reference>
<dbReference type="Gene3D" id="3.10.105.10">
    <property type="entry name" value="Dipeptide-binding Protein, Domain 3"/>
    <property type="match status" value="1"/>
</dbReference>
<name>A0ABW1A4U6_9ACTN</name>
<dbReference type="Gene3D" id="3.40.190.10">
    <property type="entry name" value="Periplasmic binding protein-like II"/>
    <property type="match status" value="1"/>
</dbReference>
<dbReference type="PIRSF" id="PIRSF002741">
    <property type="entry name" value="MppA"/>
    <property type="match status" value="1"/>
</dbReference>
<feature type="chain" id="PRO_5045535572" evidence="2">
    <location>
        <begin position="39"/>
        <end position="525"/>
    </location>
</feature>
<dbReference type="Proteomes" id="UP001596074">
    <property type="component" value="Unassembled WGS sequence"/>
</dbReference>
<dbReference type="EMBL" id="JBHSON010000043">
    <property type="protein sequence ID" value="MFC5749553.1"/>
    <property type="molecule type" value="Genomic_DNA"/>
</dbReference>
<dbReference type="InterPro" id="IPR000914">
    <property type="entry name" value="SBP_5_dom"/>
</dbReference>
<feature type="domain" description="Solute-binding protein family 5" evidence="3">
    <location>
        <begin position="91"/>
        <end position="443"/>
    </location>
</feature>
<dbReference type="InterPro" id="IPR039424">
    <property type="entry name" value="SBP_5"/>
</dbReference>
<feature type="region of interest" description="Disordered" evidence="1">
    <location>
        <begin position="1"/>
        <end position="22"/>
    </location>
</feature>
<evidence type="ECO:0000313" key="5">
    <source>
        <dbReference type="Proteomes" id="UP001596074"/>
    </source>
</evidence>
<dbReference type="InterPro" id="IPR030678">
    <property type="entry name" value="Peptide/Ni-bd"/>
</dbReference>
<organism evidence="4 5">
    <name type="scientific">Actinomadura rugatobispora</name>
    <dbReference type="NCBI Taxonomy" id="1994"/>
    <lineage>
        <taxon>Bacteria</taxon>
        <taxon>Bacillati</taxon>
        <taxon>Actinomycetota</taxon>
        <taxon>Actinomycetes</taxon>
        <taxon>Streptosporangiales</taxon>
        <taxon>Thermomonosporaceae</taxon>
        <taxon>Actinomadura</taxon>
    </lineage>
</organism>
<sequence>MGPGPRRCRRERHHPRRTRHRTPAAAALALALTASVTAACGTGGPADRTPEFRWGYSTRATTLNPHRGAQFDLIFLHPVYDALIKIGESGEFEPGLATAWKLSDDGLTFDLTLRAGVRFQDGAALDAAAVKASLEHGKQPKSTVAGDLEVVRAVEVVDPLHVRLRLAGPGGHLLGVLAGEAGMIISPRAVNSPDLAKRPVGAGPYRIASYTMRQVTYEKWDGYWDAGSVTMPRLKIITMTDDSTRLRALLSRQLDAAYLRPSHTARLKSAGITLLSKPRTLIYTAVVNTARPGLKDPRVRTALSQAIDRASIDENLQNDGCTPTVQPFIQQYWPHVPGLDARPEAVHDPARARRLLAEAGHGEGREPLTLTITSANITQYQILAEALQAQFKDIGIRAELRVVDTAQSTPTLRTGKFDLMVTPIDVGRPDPSTFIADYYLPGGAVNPGRFQVPDGPARLAEARRRLDTAGQQGPLRDLFRKAYEAGPPIIPICAPDNVVGVQPDAGGIVIPPTGTYEFRGTHVAG</sequence>
<dbReference type="Pfam" id="PF00496">
    <property type="entry name" value="SBP_bac_5"/>
    <property type="match status" value="1"/>
</dbReference>